<dbReference type="InterPro" id="IPR011486">
    <property type="entry name" value="BBP2"/>
</dbReference>
<name>A0A7X3D376_9FLAO</name>
<evidence type="ECO:0000313" key="2">
    <source>
        <dbReference type="EMBL" id="MUH37861.1"/>
    </source>
</evidence>
<dbReference type="Pfam" id="PF07642">
    <property type="entry name" value="BBP2"/>
    <property type="match status" value="1"/>
</dbReference>
<keyword evidence="3" id="KW-1185">Reference proteome</keyword>
<dbReference type="AlphaFoldDB" id="A0A7X3D376"/>
<keyword evidence="1" id="KW-0732">Signal</keyword>
<sequence length="354" mass="37727">MKAITNTKYVKNLFFLAILLFSATAVVAQEEEESTPKFSFSGSVDAYYRANLNAPNGEDAQAPGSSFANLPGFALGMANVIGAYEGEKVGFVADLVFGPRGTDAIFASPMYSSTGNIVNQLYAYWNVSDAVTLTFGNFNTFLGYEVISPVANFNYSTSYLFSYGPFSHTGLKADFALSDDFSLMLAVMNPTDLTEFNPTGQYAWGAQLGYSGQYLNLLIDNGSYEVDFTGGFDLSDTFFLGLNAAYFDGDEEDGVGSFAGLAVYPQLATSDTFSIGLRGEYFAETDFFGAVGGSDADGDASVFAVTLTGSATIGDLIIKPELRLDSASEEVFIDNDGNPIGGLSSFVLAAVYSF</sequence>
<feature type="signal peptide" evidence="1">
    <location>
        <begin position="1"/>
        <end position="28"/>
    </location>
</feature>
<protein>
    <submittedName>
        <fullName evidence="2">Porin</fullName>
    </submittedName>
</protein>
<dbReference type="Proteomes" id="UP000540519">
    <property type="component" value="Unassembled WGS sequence"/>
</dbReference>
<gene>
    <name evidence="2" type="ORF">D9O36_18565</name>
</gene>
<accession>A0A7X3D376</accession>
<dbReference type="RefSeq" id="WP_038238697.1">
    <property type="nucleotide sequence ID" value="NZ_RCNR01000055.1"/>
</dbReference>
<proteinExistence type="predicted"/>
<dbReference type="OrthoDB" id="1114561at2"/>
<feature type="chain" id="PRO_5031397370" evidence="1">
    <location>
        <begin position="29"/>
        <end position="354"/>
    </location>
</feature>
<evidence type="ECO:0000313" key="3">
    <source>
        <dbReference type="Proteomes" id="UP000540519"/>
    </source>
</evidence>
<comment type="caution">
    <text evidence="2">The sequence shown here is derived from an EMBL/GenBank/DDBJ whole genome shotgun (WGS) entry which is preliminary data.</text>
</comment>
<evidence type="ECO:0000256" key="1">
    <source>
        <dbReference type="SAM" id="SignalP"/>
    </source>
</evidence>
<organism evidence="2 3">
    <name type="scientific">Zobellia amurskyensis</name>
    <dbReference type="NCBI Taxonomy" id="248905"/>
    <lineage>
        <taxon>Bacteria</taxon>
        <taxon>Pseudomonadati</taxon>
        <taxon>Bacteroidota</taxon>
        <taxon>Flavobacteriia</taxon>
        <taxon>Flavobacteriales</taxon>
        <taxon>Flavobacteriaceae</taxon>
        <taxon>Zobellia</taxon>
    </lineage>
</organism>
<dbReference type="EMBL" id="RCNR01000055">
    <property type="protein sequence ID" value="MUH37861.1"/>
    <property type="molecule type" value="Genomic_DNA"/>
</dbReference>
<reference evidence="2 3" key="1">
    <citation type="journal article" date="2019" name="Mar. Drugs">
        <title>Comparative Genomics and CAZyme Genome Repertoires of Marine Zobellia amurskyensis KMM 3526(T) and Zobellia laminariae KMM 3676(T).</title>
        <authorList>
            <person name="Chernysheva N."/>
            <person name="Bystritskaya E."/>
            <person name="Stenkova A."/>
            <person name="Golovkin I."/>
            <person name="Nedashkovskaya O."/>
            <person name="Isaeva M."/>
        </authorList>
    </citation>
    <scope>NUCLEOTIDE SEQUENCE [LARGE SCALE GENOMIC DNA]</scope>
    <source>
        <strain evidence="2 3">KMM 3526</strain>
    </source>
</reference>